<proteinExistence type="predicted"/>
<dbReference type="STRING" id="58919.A0A316ZJN3"/>
<protein>
    <recommendedName>
        <fullName evidence="5">Hydrophobin</fullName>
    </recommendedName>
</protein>
<evidence type="ECO:0000256" key="1">
    <source>
        <dbReference type="SAM" id="MobiDB-lite"/>
    </source>
</evidence>
<feature type="compositionally biased region" description="Low complexity" evidence="1">
    <location>
        <begin position="237"/>
        <end position="250"/>
    </location>
</feature>
<dbReference type="EMBL" id="KZ819283">
    <property type="protein sequence ID" value="PWO01295.1"/>
    <property type="molecule type" value="Genomic_DNA"/>
</dbReference>
<accession>A0A316ZJN3</accession>
<dbReference type="RefSeq" id="XP_025601573.1">
    <property type="nucleotide sequence ID" value="XM_025745901.1"/>
</dbReference>
<name>A0A316ZJN3_9BASI</name>
<feature type="compositionally biased region" description="Gly residues" evidence="1">
    <location>
        <begin position="251"/>
        <end position="327"/>
    </location>
</feature>
<dbReference type="AlphaFoldDB" id="A0A316ZJN3"/>
<reference evidence="3 4" key="1">
    <citation type="journal article" date="2018" name="Mol. Biol. Evol.">
        <title>Broad Genomic Sampling Reveals a Smut Pathogenic Ancestry of the Fungal Clade Ustilaginomycotina.</title>
        <authorList>
            <person name="Kijpornyongpan T."/>
            <person name="Mondo S.J."/>
            <person name="Barry K."/>
            <person name="Sandor L."/>
            <person name="Lee J."/>
            <person name="Lipzen A."/>
            <person name="Pangilinan J."/>
            <person name="LaButti K."/>
            <person name="Hainaut M."/>
            <person name="Henrissat B."/>
            <person name="Grigoriev I.V."/>
            <person name="Spatafora J.W."/>
            <person name="Aime M.C."/>
        </authorList>
    </citation>
    <scope>NUCLEOTIDE SEQUENCE [LARGE SCALE GENOMIC DNA]</scope>
    <source>
        <strain evidence="3 4">MCA 4186</strain>
    </source>
</reference>
<gene>
    <name evidence="3" type="ORF">FA09DRAFT_9196</name>
</gene>
<feature type="region of interest" description="Disordered" evidence="1">
    <location>
        <begin position="232"/>
        <end position="356"/>
    </location>
</feature>
<dbReference type="Proteomes" id="UP000245946">
    <property type="component" value="Unassembled WGS sequence"/>
</dbReference>
<evidence type="ECO:0008006" key="5">
    <source>
        <dbReference type="Google" id="ProtNLM"/>
    </source>
</evidence>
<organism evidence="3 4">
    <name type="scientific">Tilletiopsis washingtonensis</name>
    <dbReference type="NCBI Taxonomy" id="58919"/>
    <lineage>
        <taxon>Eukaryota</taxon>
        <taxon>Fungi</taxon>
        <taxon>Dikarya</taxon>
        <taxon>Basidiomycota</taxon>
        <taxon>Ustilaginomycotina</taxon>
        <taxon>Exobasidiomycetes</taxon>
        <taxon>Entylomatales</taxon>
        <taxon>Entylomatales incertae sedis</taxon>
        <taxon>Tilletiopsis</taxon>
    </lineage>
</organism>
<feature type="signal peptide" evidence="2">
    <location>
        <begin position="1"/>
        <end position="20"/>
    </location>
</feature>
<evidence type="ECO:0000313" key="3">
    <source>
        <dbReference type="EMBL" id="PWO01295.1"/>
    </source>
</evidence>
<keyword evidence="4" id="KW-1185">Reference proteome</keyword>
<feature type="chain" id="PRO_5016290178" description="Hydrophobin" evidence="2">
    <location>
        <begin position="21"/>
        <end position="410"/>
    </location>
</feature>
<dbReference type="OrthoDB" id="3361121at2759"/>
<sequence>MNYLQLVVLAMALAAPAVEAASKKTCVPKGADKTTACKSLSKGGLVNLNLLGCSSTDISPDISALRRDAHLRRRHANATRQAAATTTELCNSLSEAGLINLSALGCSATNVSPSIDVLKRRHEKRDALCETLSQAGLANVALLGCSQTEVSPTVDILRKRNDLCARMASHGLHARDLGCEGLVARANAVDDELRDAQCNDLSQAGLINLSLFGCSEKALLELNDLTRRQTCSCPPTSGGSNPPSGGSNPPSGGGSNPPSGGGSNPPSGGGSNPPSGGGSNPPSGGGSNPPSGGGSNPPSGGGSNPPSGGGSNPPSGGGSNPPSGGGNTPECVPPKDGGNGGANTPSGGDDNDDCDQTSEQVCNTLSKAGLVSLDILGCSQIKVDPTIKIGQSLLGSNTKGSSLGSLFGGI</sequence>
<keyword evidence="2" id="KW-0732">Signal</keyword>
<dbReference type="GeneID" id="37273445"/>
<evidence type="ECO:0000313" key="4">
    <source>
        <dbReference type="Proteomes" id="UP000245946"/>
    </source>
</evidence>
<evidence type="ECO:0000256" key="2">
    <source>
        <dbReference type="SAM" id="SignalP"/>
    </source>
</evidence>